<comment type="caution">
    <text evidence="1">The sequence shown here is derived from an EMBL/GenBank/DDBJ whole genome shotgun (WGS) entry which is preliminary data.</text>
</comment>
<accession>A0A445FS92</accession>
<proteinExistence type="predicted"/>
<dbReference type="Proteomes" id="UP000289340">
    <property type="component" value="Chromosome 18"/>
</dbReference>
<keyword evidence="2" id="KW-1185">Reference proteome</keyword>
<dbReference type="SMR" id="A0A445FS92"/>
<evidence type="ECO:0000313" key="2">
    <source>
        <dbReference type="Proteomes" id="UP000289340"/>
    </source>
</evidence>
<dbReference type="AlphaFoldDB" id="A0A445FS92"/>
<evidence type="ECO:0000313" key="1">
    <source>
        <dbReference type="EMBL" id="RZB51726.1"/>
    </source>
</evidence>
<dbReference type="EMBL" id="QZWG01000018">
    <property type="protein sequence ID" value="RZB51726.1"/>
    <property type="molecule type" value="Genomic_DNA"/>
</dbReference>
<protein>
    <submittedName>
        <fullName evidence="1">Uncharacterized protein</fullName>
    </submittedName>
</protein>
<sequence>MPIKADLKWPKEAWILGQDVSSGFTPSMYIIYFPHFWLPLCALLHTTASHPLPIAAISGRSPGFLFNRKKHSPASWFSILQCIHKLNWNKLQAWSKLNLLQDHQPLGAKKGQSLRVALLSLLKYRLHSSTSLRHASESSSGKVLPRYLYTHDIIYLT</sequence>
<gene>
    <name evidence="1" type="ORF">D0Y65_048235</name>
</gene>
<name>A0A445FS92_GLYSO</name>
<organism evidence="1 2">
    <name type="scientific">Glycine soja</name>
    <name type="common">Wild soybean</name>
    <dbReference type="NCBI Taxonomy" id="3848"/>
    <lineage>
        <taxon>Eukaryota</taxon>
        <taxon>Viridiplantae</taxon>
        <taxon>Streptophyta</taxon>
        <taxon>Embryophyta</taxon>
        <taxon>Tracheophyta</taxon>
        <taxon>Spermatophyta</taxon>
        <taxon>Magnoliopsida</taxon>
        <taxon>eudicotyledons</taxon>
        <taxon>Gunneridae</taxon>
        <taxon>Pentapetalae</taxon>
        <taxon>rosids</taxon>
        <taxon>fabids</taxon>
        <taxon>Fabales</taxon>
        <taxon>Fabaceae</taxon>
        <taxon>Papilionoideae</taxon>
        <taxon>50 kb inversion clade</taxon>
        <taxon>NPAAA clade</taxon>
        <taxon>indigoferoid/millettioid clade</taxon>
        <taxon>Phaseoleae</taxon>
        <taxon>Glycine</taxon>
        <taxon>Glycine subgen. Soja</taxon>
    </lineage>
</organism>
<reference evidence="1 2" key="1">
    <citation type="submission" date="2018-09" db="EMBL/GenBank/DDBJ databases">
        <title>A high-quality reference genome of wild soybean provides a powerful tool to mine soybean genomes.</title>
        <authorList>
            <person name="Xie M."/>
            <person name="Chung C.Y.L."/>
            <person name="Li M.-W."/>
            <person name="Wong F.-L."/>
            <person name="Chan T.-F."/>
            <person name="Lam H.-M."/>
        </authorList>
    </citation>
    <scope>NUCLEOTIDE SEQUENCE [LARGE SCALE GENOMIC DNA]</scope>
    <source>
        <strain evidence="2">cv. W05</strain>
        <tissue evidence="1">Hypocotyl of etiolated seedlings</tissue>
    </source>
</reference>